<reference evidence="2 3" key="1">
    <citation type="journal article" date="2021" name="Nat. Commun.">
        <title>Genetic determinants of endophytism in the Arabidopsis root mycobiome.</title>
        <authorList>
            <person name="Mesny F."/>
            <person name="Miyauchi S."/>
            <person name="Thiergart T."/>
            <person name="Pickel B."/>
            <person name="Atanasova L."/>
            <person name="Karlsson M."/>
            <person name="Huettel B."/>
            <person name="Barry K.W."/>
            <person name="Haridas S."/>
            <person name="Chen C."/>
            <person name="Bauer D."/>
            <person name="Andreopoulos W."/>
            <person name="Pangilinan J."/>
            <person name="LaButti K."/>
            <person name="Riley R."/>
            <person name="Lipzen A."/>
            <person name="Clum A."/>
            <person name="Drula E."/>
            <person name="Henrissat B."/>
            <person name="Kohler A."/>
            <person name="Grigoriev I.V."/>
            <person name="Martin F.M."/>
            <person name="Hacquard S."/>
        </authorList>
    </citation>
    <scope>NUCLEOTIDE SEQUENCE [LARGE SCALE GENOMIC DNA]</scope>
    <source>
        <strain evidence="2 3">MPI-CAGE-CH-0241</strain>
    </source>
</reference>
<evidence type="ECO:0000313" key="3">
    <source>
        <dbReference type="Proteomes" id="UP000777438"/>
    </source>
</evidence>
<sequence>MPPAGLSISTTSPVKSSGARPSSLRVRASESSLYKKGSAECLKPQDGVPGEPSALVAKDSEYQPVGSPSSLAAPQQSQETTRERKRPASPQAASTESFEPKDRIPATAALKIIPNGVEPRHLAGLQHLPGILRKASLLDLHLAYWQLNHHMKYHTNDNNTKFFVDVARFISSRNLIRKAKRAVKVAQVKRRVELNIFEEGKEDGDKGKPFNVHHKLREGLENIQSLCEHNAHQFLRDGDCNNEIGKLQKQLKEILNMATKEGHRLRKEEPELAKGDGKPKERVYRPVLRRGIL</sequence>
<feature type="compositionally biased region" description="Low complexity" evidence="1">
    <location>
        <begin position="67"/>
        <end position="78"/>
    </location>
</feature>
<comment type="caution">
    <text evidence="2">The sequence shown here is derived from an EMBL/GenBank/DDBJ whole genome shotgun (WGS) entry which is preliminary data.</text>
</comment>
<organism evidence="2 3">
    <name type="scientific">Thelonectria olida</name>
    <dbReference type="NCBI Taxonomy" id="1576542"/>
    <lineage>
        <taxon>Eukaryota</taxon>
        <taxon>Fungi</taxon>
        <taxon>Dikarya</taxon>
        <taxon>Ascomycota</taxon>
        <taxon>Pezizomycotina</taxon>
        <taxon>Sordariomycetes</taxon>
        <taxon>Hypocreomycetidae</taxon>
        <taxon>Hypocreales</taxon>
        <taxon>Nectriaceae</taxon>
        <taxon>Thelonectria</taxon>
    </lineage>
</organism>
<dbReference type="Proteomes" id="UP000777438">
    <property type="component" value="Unassembled WGS sequence"/>
</dbReference>
<dbReference type="OrthoDB" id="3886346at2759"/>
<dbReference type="EMBL" id="JAGPYM010000032">
    <property type="protein sequence ID" value="KAH6876869.1"/>
    <property type="molecule type" value="Genomic_DNA"/>
</dbReference>
<feature type="region of interest" description="Disordered" evidence="1">
    <location>
        <begin position="1"/>
        <end position="101"/>
    </location>
</feature>
<name>A0A9P9AKC8_9HYPO</name>
<evidence type="ECO:0000256" key="1">
    <source>
        <dbReference type="SAM" id="MobiDB-lite"/>
    </source>
</evidence>
<keyword evidence="3" id="KW-1185">Reference proteome</keyword>
<proteinExistence type="predicted"/>
<protein>
    <submittedName>
        <fullName evidence="2">Uncharacterized protein</fullName>
    </submittedName>
</protein>
<evidence type="ECO:0000313" key="2">
    <source>
        <dbReference type="EMBL" id="KAH6876869.1"/>
    </source>
</evidence>
<gene>
    <name evidence="2" type="ORF">B0T10DRAFT_552346</name>
</gene>
<dbReference type="AlphaFoldDB" id="A0A9P9AKC8"/>
<accession>A0A9P9AKC8</accession>